<gene>
    <name evidence="6" type="ORF">FXB38_02560</name>
</gene>
<keyword evidence="7" id="KW-1185">Reference proteome</keyword>
<dbReference type="InterPro" id="IPR018484">
    <property type="entry name" value="FGGY_N"/>
</dbReference>
<dbReference type="PANTHER" id="PTHR43095:SF5">
    <property type="entry name" value="XYLULOSE KINASE"/>
    <property type="match status" value="1"/>
</dbReference>
<evidence type="ECO:0000256" key="2">
    <source>
        <dbReference type="ARBA" id="ARBA00022679"/>
    </source>
</evidence>
<dbReference type="OrthoDB" id="9786272at2"/>
<evidence type="ECO:0000259" key="4">
    <source>
        <dbReference type="Pfam" id="PF00370"/>
    </source>
</evidence>
<comment type="caution">
    <text evidence="6">The sequence shown here is derived from an EMBL/GenBank/DDBJ whole genome shotgun (WGS) entry which is preliminary data.</text>
</comment>
<dbReference type="InterPro" id="IPR050406">
    <property type="entry name" value="FGGY_Carb_Kinase"/>
</dbReference>
<dbReference type="EMBL" id="VSSR01000005">
    <property type="protein sequence ID" value="TYL88020.1"/>
    <property type="molecule type" value="Genomic_DNA"/>
</dbReference>
<organism evidence="6 7">
    <name type="scientific">Bradyrhizobium cytisi</name>
    <dbReference type="NCBI Taxonomy" id="515489"/>
    <lineage>
        <taxon>Bacteria</taxon>
        <taxon>Pseudomonadati</taxon>
        <taxon>Pseudomonadota</taxon>
        <taxon>Alphaproteobacteria</taxon>
        <taxon>Hyphomicrobiales</taxon>
        <taxon>Nitrobacteraceae</taxon>
        <taxon>Bradyrhizobium</taxon>
    </lineage>
</organism>
<keyword evidence="3 6" id="KW-0418">Kinase</keyword>
<name>A0A5S4X2W7_9BRAD</name>
<evidence type="ECO:0000313" key="7">
    <source>
        <dbReference type="Proteomes" id="UP000324853"/>
    </source>
</evidence>
<dbReference type="GO" id="GO:0016301">
    <property type="term" value="F:kinase activity"/>
    <property type="evidence" value="ECO:0007669"/>
    <property type="project" value="UniProtKB-KW"/>
</dbReference>
<feature type="domain" description="Carbohydrate kinase FGGY C-terminal" evidence="5">
    <location>
        <begin position="244"/>
        <end position="417"/>
    </location>
</feature>
<evidence type="ECO:0000256" key="1">
    <source>
        <dbReference type="ARBA" id="ARBA00009156"/>
    </source>
</evidence>
<keyword evidence="2" id="KW-0808">Transferase</keyword>
<dbReference type="GO" id="GO:0005975">
    <property type="term" value="P:carbohydrate metabolic process"/>
    <property type="evidence" value="ECO:0007669"/>
    <property type="project" value="InterPro"/>
</dbReference>
<dbReference type="SUPFAM" id="SSF53067">
    <property type="entry name" value="Actin-like ATPase domain"/>
    <property type="match status" value="2"/>
</dbReference>
<evidence type="ECO:0000256" key="3">
    <source>
        <dbReference type="ARBA" id="ARBA00022777"/>
    </source>
</evidence>
<protein>
    <submittedName>
        <fullName evidence="6">Sugar kinase</fullName>
    </submittedName>
</protein>
<proteinExistence type="inferred from homology"/>
<accession>A0A5S4X2W7</accession>
<dbReference type="Pfam" id="PF00370">
    <property type="entry name" value="FGGY_N"/>
    <property type="match status" value="1"/>
</dbReference>
<dbReference type="InterPro" id="IPR043129">
    <property type="entry name" value="ATPase_NBD"/>
</dbReference>
<reference evidence="6 7" key="1">
    <citation type="submission" date="2019-08" db="EMBL/GenBank/DDBJ databases">
        <title>Bradyrhizobium hipponensis sp. nov., a rhizobium isolated from a Lupinus angustifolius root nodule in Tunisia.</title>
        <authorList>
            <person name="Off K."/>
            <person name="Rejili M."/>
            <person name="Mars M."/>
            <person name="Brachmann A."/>
            <person name="Marin M."/>
        </authorList>
    </citation>
    <scope>NUCLEOTIDE SEQUENCE [LARGE SCALE GENOMIC DNA]</scope>
    <source>
        <strain evidence="6 7">CTAW11</strain>
    </source>
</reference>
<dbReference type="RefSeq" id="WP_148749198.1">
    <property type="nucleotide sequence ID" value="NZ_VSSR01000005.1"/>
</dbReference>
<dbReference type="Gene3D" id="3.30.420.40">
    <property type="match status" value="3"/>
</dbReference>
<evidence type="ECO:0000259" key="5">
    <source>
        <dbReference type="Pfam" id="PF21546"/>
    </source>
</evidence>
<comment type="similarity">
    <text evidence="1">Belongs to the FGGY kinase family.</text>
</comment>
<dbReference type="CDD" id="cd07772">
    <property type="entry name" value="ASKHA_NBD_FGGY_NaCK-like"/>
    <property type="match status" value="1"/>
</dbReference>
<dbReference type="Pfam" id="PF21546">
    <property type="entry name" value="FGGY_C_2"/>
    <property type="match status" value="1"/>
</dbReference>
<dbReference type="PANTHER" id="PTHR43095">
    <property type="entry name" value="SUGAR KINASE"/>
    <property type="match status" value="1"/>
</dbReference>
<sequence length="459" mass="48782">MSQTVAVFDVGKTNVKLALFDEGRLLWEKSAPNRVLPGPPYPNEDVESAWNFFLDALREVALTHQISAIVPTAHGAAGALIGESKLAAPVMDYEFAGVEVIESDYARLRPPFSESLSPKVPAGLNLGRQLAYQKWRRPDLFAKARYFVGYPQYWAWRLTGVAASEVTSLGAHTDLWAPLQGQVSSLVKALGVHHLLPPLRRAFDPLGPIQPDIAALTGLAPETQVFCGIHDSNASLLPYLISRQAPFTVLSTGTWVILMCVGLSLDQLDPRDDTLANVDALGRPIACGRFMGGREFAVIAGGGGNPDLDAVERVIGSGAMALPCFSDQGGPYAATKGIIRGEVAAHDQTALATLYCALVGDLMLTRMGATSGDLIIEGTFAGNLAFCQTLGALRPKQRVFAAEDVVGTARGAAMLAHWPPSYPITAPAPVPAASISGLDAYRDAWTAAINSIARRATNA</sequence>
<evidence type="ECO:0000313" key="6">
    <source>
        <dbReference type="EMBL" id="TYL88020.1"/>
    </source>
</evidence>
<dbReference type="InterPro" id="IPR049382">
    <property type="entry name" value="FGGY_C_2"/>
</dbReference>
<dbReference type="Proteomes" id="UP000324853">
    <property type="component" value="Unassembled WGS sequence"/>
</dbReference>
<feature type="domain" description="Carbohydrate kinase FGGY N-terminal" evidence="4">
    <location>
        <begin position="136"/>
        <end position="237"/>
    </location>
</feature>
<dbReference type="AlphaFoldDB" id="A0A5S4X2W7"/>